<dbReference type="Proteomes" id="UP001066276">
    <property type="component" value="Chromosome 7"/>
</dbReference>
<comment type="caution">
    <text evidence="7">The sequence shown here is derived from an EMBL/GenBank/DDBJ whole genome shotgun (WGS) entry which is preliminary data.</text>
</comment>
<evidence type="ECO:0000313" key="8">
    <source>
        <dbReference type="Proteomes" id="UP001066276"/>
    </source>
</evidence>
<dbReference type="Gene3D" id="3.40.30.10">
    <property type="entry name" value="Glutaredoxin"/>
    <property type="match status" value="1"/>
</dbReference>
<protein>
    <recommendedName>
        <fullName evidence="4">Glutathione S-transferase kappa</fullName>
        <ecNumber evidence="4">2.5.1.18</ecNumber>
    </recommendedName>
</protein>
<evidence type="ECO:0000259" key="6">
    <source>
        <dbReference type="Pfam" id="PF01323"/>
    </source>
</evidence>
<dbReference type="GO" id="GO:0004602">
    <property type="term" value="F:glutathione peroxidase activity"/>
    <property type="evidence" value="ECO:0007669"/>
    <property type="project" value="InterPro"/>
</dbReference>
<dbReference type="InterPro" id="IPR044088">
    <property type="entry name" value="GSTK"/>
</dbReference>
<dbReference type="GO" id="GO:0005777">
    <property type="term" value="C:peroxisome"/>
    <property type="evidence" value="ECO:0007669"/>
    <property type="project" value="TreeGrafter"/>
</dbReference>
<dbReference type="PANTHER" id="PTHR42943:SF2">
    <property type="entry name" value="GLUTATHIONE S-TRANSFERASE KAPPA 1"/>
    <property type="match status" value="1"/>
</dbReference>
<dbReference type="FunFam" id="3.40.30.10:FF:000096">
    <property type="entry name" value="Glutathione S-transferase kappa"/>
    <property type="match status" value="1"/>
</dbReference>
<sequence>MSGSNKRMLELFYDVVSPYSWLGFEVMCRYSSAWNMNVRLRPSFLAGIMKESGNQPPHQVSKKVIYMLNDLHRLAKYFQVPIKEPKNLFEAVIKKGSLPAMRFVTAVDMEQPDFVELVSREFWMRIWSTDEDITLPDSILSVAQKAGLPSTEAQRLLGLTKAAEGKDRLKRTTEEALKYGSFGLPNIVAHVDGKPHMFFGSDRFMLLADLLGEKWMGPVLPGQKSLL</sequence>
<dbReference type="GO" id="GO:0005739">
    <property type="term" value="C:mitochondrion"/>
    <property type="evidence" value="ECO:0007669"/>
    <property type="project" value="TreeGrafter"/>
</dbReference>
<dbReference type="PANTHER" id="PTHR42943">
    <property type="entry name" value="GLUTATHIONE S-TRANSFERASE KAPPA"/>
    <property type="match status" value="1"/>
</dbReference>
<name>A0AAV7P4Z2_PLEWA</name>
<keyword evidence="2 4" id="KW-0808">Transferase</keyword>
<feature type="domain" description="DSBA-like thioredoxin" evidence="6">
    <location>
        <begin position="9"/>
        <end position="211"/>
    </location>
</feature>
<organism evidence="7 8">
    <name type="scientific">Pleurodeles waltl</name>
    <name type="common">Iberian ribbed newt</name>
    <dbReference type="NCBI Taxonomy" id="8319"/>
    <lineage>
        <taxon>Eukaryota</taxon>
        <taxon>Metazoa</taxon>
        <taxon>Chordata</taxon>
        <taxon>Craniata</taxon>
        <taxon>Vertebrata</taxon>
        <taxon>Euteleostomi</taxon>
        <taxon>Amphibia</taxon>
        <taxon>Batrachia</taxon>
        <taxon>Caudata</taxon>
        <taxon>Salamandroidea</taxon>
        <taxon>Salamandridae</taxon>
        <taxon>Pleurodelinae</taxon>
        <taxon>Pleurodeles</taxon>
    </lineage>
</organism>
<dbReference type="AlphaFoldDB" id="A0AAV7P4Z2"/>
<dbReference type="SUPFAM" id="SSF52833">
    <property type="entry name" value="Thioredoxin-like"/>
    <property type="match status" value="1"/>
</dbReference>
<dbReference type="PIRSF" id="PIRSF006386">
    <property type="entry name" value="HCCAis_GSTk"/>
    <property type="match status" value="1"/>
</dbReference>
<comment type="similarity">
    <text evidence="1 4">Belongs to the GST superfamily. Kappa family.</text>
</comment>
<dbReference type="Pfam" id="PF01323">
    <property type="entry name" value="DSBA"/>
    <property type="match status" value="1"/>
</dbReference>
<dbReference type="InterPro" id="IPR014440">
    <property type="entry name" value="HCCAis_GSTk"/>
</dbReference>
<dbReference type="GO" id="GO:0004364">
    <property type="term" value="F:glutathione transferase activity"/>
    <property type="evidence" value="ECO:0007669"/>
    <property type="project" value="UniProtKB-UniRule"/>
</dbReference>
<gene>
    <name evidence="7" type="ORF">NDU88_000733</name>
</gene>
<accession>A0AAV7P4Z2</accession>
<evidence type="ECO:0000256" key="5">
    <source>
        <dbReference type="PIRSR" id="PIRSR006386-1"/>
    </source>
</evidence>
<evidence type="ECO:0000313" key="7">
    <source>
        <dbReference type="EMBL" id="KAJ1122230.1"/>
    </source>
</evidence>
<proteinExistence type="inferred from homology"/>
<evidence type="ECO:0000256" key="1">
    <source>
        <dbReference type="ARBA" id="ARBA00006494"/>
    </source>
</evidence>
<dbReference type="InterPro" id="IPR051924">
    <property type="entry name" value="GST_Kappa/NadH"/>
</dbReference>
<dbReference type="InterPro" id="IPR036249">
    <property type="entry name" value="Thioredoxin-like_sf"/>
</dbReference>
<keyword evidence="8" id="KW-1185">Reference proteome</keyword>
<dbReference type="GO" id="GO:0006749">
    <property type="term" value="P:glutathione metabolic process"/>
    <property type="evidence" value="ECO:0007669"/>
    <property type="project" value="InterPro"/>
</dbReference>
<dbReference type="EC" id="2.5.1.18" evidence="4"/>
<dbReference type="EMBL" id="JANPWB010000011">
    <property type="protein sequence ID" value="KAJ1122230.1"/>
    <property type="molecule type" value="Genomic_DNA"/>
</dbReference>
<evidence type="ECO:0000256" key="2">
    <source>
        <dbReference type="ARBA" id="ARBA00022679"/>
    </source>
</evidence>
<comment type="catalytic activity">
    <reaction evidence="3 4">
        <text>RX + glutathione = an S-substituted glutathione + a halide anion + H(+)</text>
        <dbReference type="Rhea" id="RHEA:16437"/>
        <dbReference type="ChEBI" id="CHEBI:15378"/>
        <dbReference type="ChEBI" id="CHEBI:16042"/>
        <dbReference type="ChEBI" id="CHEBI:17792"/>
        <dbReference type="ChEBI" id="CHEBI:57925"/>
        <dbReference type="ChEBI" id="CHEBI:90779"/>
        <dbReference type="EC" id="2.5.1.18"/>
    </reaction>
</comment>
<reference evidence="7" key="1">
    <citation type="journal article" date="2022" name="bioRxiv">
        <title>Sequencing and chromosome-scale assembly of the giantPleurodeles waltlgenome.</title>
        <authorList>
            <person name="Brown T."/>
            <person name="Elewa A."/>
            <person name="Iarovenko S."/>
            <person name="Subramanian E."/>
            <person name="Araus A.J."/>
            <person name="Petzold A."/>
            <person name="Susuki M."/>
            <person name="Suzuki K.-i.T."/>
            <person name="Hayashi T."/>
            <person name="Toyoda A."/>
            <person name="Oliveira C."/>
            <person name="Osipova E."/>
            <person name="Leigh N.D."/>
            <person name="Simon A."/>
            <person name="Yun M.H."/>
        </authorList>
    </citation>
    <scope>NUCLEOTIDE SEQUENCE</scope>
    <source>
        <strain evidence="7">20211129_DDA</strain>
        <tissue evidence="7">Liver</tissue>
    </source>
</reference>
<evidence type="ECO:0000256" key="3">
    <source>
        <dbReference type="ARBA" id="ARBA00047960"/>
    </source>
</evidence>
<feature type="active site" description="Nucleophile" evidence="5">
    <location>
        <position position="17"/>
    </location>
</feature>
<dbReference type="InterPro" id="IPR001853">
    <property type="entry name" value="DSBA-like_thioredoxin_dom"/>
</dbReference>
<dbReference type="CDD" id="cd03021">
    <property type="entry name" value="DsbA_GSTK"/>
    <property type="match status" value="1"/>
</dbReference>
<evidence type="ECO:0000256" key="4">
    <source>
        <dbReference type="PIRNR" id="PIRNR006386"/>
    </source>
</evidence>